<evidence type="ECO:0000256" key="1">
    <source>
        <dbReference type="ARBA" id="ARBA00018672"/>
    </source>
</evidence>
<keyword evidence="2 7" id="KW-0597">Phosphoprotein</keyword>
<proteinExistence type="predicted"/>
<evidence type="ECO:0000259" key="9">
    <source>
        <dbReference type="PROSITE" id="PS50110"/>
    </source>
</evidence>
<dbReference type="Proteomes" id="UP000002064">
    <property type="component" value="Chromosome"/>
</dbReference>
<dbReference type="Gene3D" id="3.40.50.2300">
    <property type="match status" value="1"/>
</dbReference>
<organism evidence="10 11">
    <name type="scientific">Thermoanaerobacter mathranii subsp. mathranii (strain DSM 11426 / CCUG 53645 / CIP 108742 / A3)</name>
    <dbReference type="NCBI Taxonomy" id="583358"/>
    <lineage>
        <taxon>Bacteria</taxon>
        <taxon>Bacillati</taxon>
        <taxon>Bacillota</taxon>
        <taxon>Clostridia</taxon>
        <taxon>Thermoanaerobacterales</taxon>
        <taxon>Thermoanaerobacteraceae</taxon>
        <taxon>Thermoanaerobacter</taxon>
    </lineage>
</organism>
<dbReference type="PROSITE" id="PS50110">
    <property type="entry name" value="RESPONSE_REGULATORY"/>
    <property type="match status" value="1"/>
</dbReference>
<keyword evidence="5" id="KW-0804">Transcription</keyword>
<gene>
    <name evidence="10" type="ordered locus">Tmath_1515</name>
</gene>
<name>A0ABM5LR69_THEM3</name>
<dbReference type="EMBL" id="CP002032">
    <property type="protein sequence ID" value="ADH61225.1"/>
    <property type="molecule type" value="Genomic_DNA"/>
</dbReference>
<dbReference type="Pfam" id="PF00196">
    <property type="entry name" value="GerE"/>
    <property type="match status" value="1"/>
</dbReference>
<keyword evidence="11" id="KW-1185">Reference proteome</keyword>
<protein>
    <recommendedName>
        <fullName evidence="1">Stage 0 sporulation protein A homolog</fullName>
    </recommendedName>
</protein>
<keyword evidence="3" id="KW-0805">Transcription regulation</keyword>
<evidence type="ECO:0000256" key="2">
    <source>
        <dbReference type="ARBA" id="ARBA00022553"/>
    </source>
</evidence>
<dbReference type="PROSITE" id="PS50043">
    <property type="entry name" value="HTH_LUXR_2"/>
    <property type="match status" value="1"/>
</dbReference>
<dbReference type="InterPro" id="IPR000792">
    <property type="entry name" value="Tscrpt_reg_LuxR_C"/>
</dbReference>
<sequence>MLVADDHALIRKGLVQLIEMEKDIKVISQASNGEEAYQLAKKFMPDLILMDVNMPVMNGIKAAKMLKEEKHPSKVLFLTIYNDREYILEALKLGVEGYILKDAEYDDLIKAIRTIYNGGVYIHPSLMEEIDNIDHENLKKDLTPREIEILKLISKGYSNKEIAQKLFLSEKTVKNHVYNIFKKLDVKDRTQAAIYMLKNETILQN</sequence>
<dbReference type="SUPFAM" id="SSF52172">
    <property type="entry name" value="CheY-like"/>
    <property type="match status" value="1"/>
</dbReference>
<dbReference type="PANTHER" id="PTHR43214">
    <property type="entry name" value="TWO-COMPONENT RESPONSE REGULATOR"/>
    <property type="match status" value="1"/>
</dbReference>
<dbReference type="SMART" id="SM00448">
    <property type="entry name" value="REC"/>
    <property type="match status" value="1"/>
</dbReference>
<accession>A0ABM5LR69</accession>
<feature type="domain" description="HTH luxR-type" evidence="8">
    <location>
        <begin position="135"/>
        <end position="200"/>
    </location>
</feature>
<dbReference type="InterPro" id="IPR058245">
    <property type="entry name" value="NreC/VraR/RcsB-like_REC"/>
</dbReference>
<comment type="function">
    <text evidence="6">May play the central regulatory role in sporulation. It may be an element of the effector pathway responsible for the activation of sporulation genes in response to nutritional stress. Spo0A may act in concert with spo0H (a sigma factor) to control the expression of some genes that are critical to the sporulation process.</text>
</comment>
<dbReference type="PANTHER" id="PTHR43214:SF43">
    <property type="entry name" value="TWO-COMPONENT RESPONSE REGULATOR"/>
    <property type="match status" value="1"/>
</dbReference>
<feature type="domain" description="Response regulatory" evidence="9">
    <location>
        <begin position="1"/>
        <end position="116"/>
    </location>
</feature>
<dbReference type="CDD" id="cd17535">
    <property type="entry name" value="REC_NarL-like"/>
    <property type="match status" value="1"/>
</dbReference>
<evidence type="ECO:0000313" key="11">
    <source>
        <dbReference type="Proteomes" id="UP000002064"/>
    </source>
</evidence>
<evidence type="ECO:0000256" key="3">
    <source>
        <dbReference type="ARBA" id="ARBA00023015"/>
    </source>
</evidence>
<evidence type="ECO:0000259" key="8">
    <source>
        <dbReference type="PROSITE" id="PS50043"/>
    </source>
</evidence>
<dbReference type="InterPro" id="IPR016032">
    <property type="entry name" value="Sig_transdc_resp-reg_C-effctor"/>
</dbReference>
<dbReference type="InterPro" id="IPR039420">
    <property type="entry name" value="WalR-like"/>
</dbReference>
<dbReference type="SUPFAM" id="SSF46894">
    <property type="entry name" value="C-terminal effector domain of the bipartite response regulators"/>
    <property type="match status" value="1"/>
</dbReference>
<dbReference type="Pfam" id="PF00072">
    <property type="entry name" value="Response_reg"/>
    <property type="match status" value="1"/>
</dbReference>
<evidence type="ECO:0000256" key="4">
    <source>
        <dbReference type="ARBA" id="ARBA00023125"/>
    </source>
</evidence>
<dbReference type="SMART" id="SM00421">
    <property type="entry name" value="HTH_LUXR"/>
    <property type="match status" value="1"/>
</dbReference>
<dbReference type="InterPro" id="IPR011006">
    <property type="entry name" value="CheY-like_superfamily"/>
</dbReference>
<evidence type="ECO:0000256" key="5">
    <source>
        <dbReference type="ARBA" id="ARBA00023163"/>
    </source>
</evidence>
<dbReference type="PROSITE" id="PS00622">
    <property type="entry name" value="HTH_LUXR_1"/>
    <property type="match status" value="1"/>
</dbReference>
<evidence type="ECO:0000313" key="10">
    <source>
        <dbReference type="EMBL" id="ADH61225.1"/>
    </source>
</evidence>
<reference evidence="10 11" key="1">
    <citation type="submission" date="2010-05" db="EMBL/GenBank/DDBJ databases">
        <title>Complete sequence of Thermoanaerobacter mathranii subsp. mathranii mathranii str. A3.</title>
        <authorList>
            <consortium name="US DOE Joint Genome Institute"/>
            <person name="Lucas S."/>
            <person name="Copeland A."/>
            <person name="Lapidus A."/>
            <person name="Cheng J.-F."/>
            <person name="Bruce D."/>
            <person name="Goodwin L."/>
            <person name="Pitluck S."/>
            <person name="Held B."/>
            <person name="Detter J.C."/>
            <person name="Han C."/>
            <person name="Tapia R."/>
            <person name="Land M."/>
            <person name="Hauser L."/>
            <person name="Kyrpides N."/>
            <person name="Mikhailova N."/>
            <person name="Zhou J."/>
            <person name="Hemme C."/>
            <person name="Woyke T."/>
        </authorList>
    </citation>
    <scope>NUCLEOTIDE SEQUENCE [LARGE SCALE GENOMIC DNA]</scope>
    <source>
        <strain evidence="10 11">A3</strain>
    </source>
</reference>
<evidence type="ECO:0000256" key="7">
    <source>
        <dbReference type="PROSITE-ProRule" id="PRU00169"/>
    </source>
</evidence>
<evidence type="ECO:0000256" key="6">
    <source>
        <dbReference type="ARBA" id="ARBA00024867"/>
    </source>
</evidence>
<dbReference type="CDD" id="cd06170">
    <property type="entry name" value="LuxR_C_like"/>
    <property type="match status" value="1"/>
</dbReference>
<keyword evidence="4" id="KW-0238">DNA-binding</keyword>
<dbReference type="InterPro" id="IPR001789">
    <property type="entry name" value="Sig_transdc_resp-reg_receiver"/>
</dbReference>
<dbReference type="PRINTS" id="PR00038">
    <property type="entry name" value="HTHLUXR"/>
</dbReference>
<feature type="modified residue" description="4-aspartylphosphate" evidence="7">
    <location>
        <position position="51"/>
    </location>
</feature>